<dbReference type="GO" id="GO:0005975">
    <property type="term" value="P:carbohydrate metabolic process"/>
    <property type="evidence" value="ECO:0007669"/>
    <property type="project" value="InterPro"/>
</dbReference>
<dbReference type="Proteomes" id="UP000305654">
    <property type="component" value="Unassembled WGS sequence"/>
</dbReference>
<dbReference type="InterPro" id="IPR032856">
    <property type="entry name" value="GDE_N_bis"/>
</dbReference>
<dbReference type="AlphaFoldDB" id="A0A5R9J981"/>
<reference evidence="4 5" key="1">
    <citation type="submission" date="2019-05" db="EMBL/GenBank/DDBJ databases">
        <authorList>
            <person name="Pankratov T."/>
            <person name="Grouzdev D."/>
        </authorList>
    </citation>
    <scope>NUCLEOTIDE SEQUENCE [LARGE SCALE GENOMIC DNA]</scope>
    <source>
        <strain evidence="4 5">KEBCLARHB70R</strain>
    </source>
</reference>
<organism evidence="4 5">
    <name type="scientific">Lichenicoccus roseus</name>
    <dbReference type="NCBI Taxonomy" id="2683649"/>
    <lineage>
        <taxon>Bacteria</taxon>
        <taxon>Pseudomonadati</taxon>
        <taxon>Pseudomonadota</taxon>
        <taxon>Alphaproteobacteria</taxon>
        <taxon>Acetobacterales</taxon>
        <taxon>Acetobacteraceae</taxon>
        <taxon>Lichenicoccus</taxon>
    </lineage>
</organism>
<dbReference type="Gene3D" id="1.50.10.10">
    <property type="match status" value="1"/>
</dbReference>
<keyword evidence="5" id="KW-1185">Reference proteome</keyword>
<evidence type="ECO:0000259" key="3">
    <source>
        <dbReference type="Pfam" id="PF22422"/>
    </source>
</evidence>
<comment type="caution">
    <text evidence="4">The sequence shown here is derived from an EMBL/GenBank/DDBJ whole genome shotgun (WGS) entry which is preliminary data.</text>
</comment>
<feature type="compositionally biased region" description="Basic and acidic residues" evidence="1">
    <location>
        <begin position="1"/>
        <end position="13"/>
    </location>
</feature>
<gene>
    <name evidence="4" type="ORF">FE263_13555</name>
</gene>
<dbReference type="Pfam" id="PF14742">
    <property type="entry name" value="GDE_N_bis"/>
    <property type="match status" value="1"/>
</dbReference>
<dbReference type="InterPro" id="IPR054491">
    <property type="entry name" value="MGH1-like_GH"/>
</dbReference>
<dbReference type="EMBL" id="VCDI01000004">
    <property type="protein sequence ID" value="TLU72141.1"/>
    <property type="molecule type" value="Genomic_DNA"/>
</dbReference>
<protein>
    <submittedName>
        <fullName evidence="4">Amylo-alpha-1,6-glucosidase</fullName>
    </submittedName>
</protein>
<sequence>MREKRSRPLDNHPDASATPSPVSGTGPAPADPSAAAIQSVPNAYVVGATAQISERGQHTLKHGDLFGVFDHSGNILFGPGIADGLYYLDTRHLSALSLSLCGARPILLSSTLRENNATLSCDLTNPELQLAPRAGCTECETLSHDLIHVRRTRFLWNRACHERLLLRNFDVETRDANIEIEFFADFADLFEARGTPRAKHGTLSPARVDEDSVLLCYTGLDDRVRRTRLRFEPRPDRLTATSARFDLSLKPGERRLVHVVIECDPDLDEARDPAVPHSVHAARPAEQFLFSMVEARRALRISSARAAAIATSNEIFNEAIRRCISDIYMLVTDKPTGPYPYAGVPWYSTAFGRDALITAMQMLWLDPAIASGVLAFLAENQAKVVDHVADAEPGKILHETRRGEMAELGEVPFRHYYGSVDSTPLFVMLAGQYLERTGDVATIAVLWPNIERAIDWIDQYGDRDGDGFVEYGRRNENGLANQGWKDSFDSVFHADGTLAEGPIALCEVQAYVYEAKLSAAAIGRRLGHTALALRLETEAAALRVAFNVKFWLEDLGTYAIALDGRKQPCRVRSSNAGHTLLSGIVPPERAARIVSGLMSRTFFSGWGIRTIPVGEARFNPMAYHNGSVWPHDNALIALGLARYGYKDEAARLFGALFDAALYADLRRLPELFCGFARQRGEGPVRYPVACSPQAWAAATLPSLAQACLGLRFDPATVTVHFDTPRLPPFLDQLTLYNLSVGGGRVSVHVSRLGGEVAINVLEREGAIKVQITS</sequence>
<dbReference type="OrthoDB" id="9759959at2"/>
<feature type="domain" description="Mannosylglycerate hydrolase MGH1-like glycoside hydrolase" evidence="3">
    <location>
        <begin position="353"/>
        <end position="659"/>
    </location>
</feature>
<evidence type="ECO:0000313" key="4">
    <source>
        <dbReference type="EMBL" id="TLU72141.1"/>
    </source>
</evidence>
<dbReference type="InterPro" id="IPR008928">
    <property type="entry name" value="6-hairpin_glycosidase_sf"/>
</dbReference>
<dbReference type="Pfam" id="PF22422">
    <property type="entry name" value="MGH1-like_GH"/>
    <property type="match status" value="1"/>
</dbReference>
<accession>A0A5R9J981</accession>
<evidence type="ECO:0000256" key="1">
    <source>
        <dbReference type="SAM" id="MobiDB-lite"/>
    </source>
</evidence>
<name>A0A5R9J981_9PROT</name>
<proteinExistence type="predicted"/>
<feature type="region of interest" description="Disordered" evidence="1">
    <location>
        <begin position="1"/>
        <end position="34"/>
    </location>
</feature>
<evidence type="ECO:0000259" key="2">
    <source>
        <dbReference type="Pfam" id="PF14742"/>
    </source>
</evidence>
<dbReference type="SUPFAM" id="SSF48208">
    <property type="entry name" value="Six-hairpin glycosidases"/>
    <property type="match status" value="1"/>
</dbReference>
<dbReference type="InterPro" id="IPR012341">
    <property type="entry name" value="6hp_glycosidase-like_sf"/>
</dbReference>
<feature type="domain" description="Putative glycogen debranching enzyme N-terminal" evidence="2">
    <location>
        <begin position="60"/>
        <end position="257"/>
    </location>
</feature>
<evidence type="ECO:0000313" key="5">
    <source>
        <dbReference type="Proteomes" id="UP000305654"/>
    </source>
</evidence>